<dbReference type="RefSeq" id="WP_309415821.1">
    <property type="nucleotide sequence ID" value="NZ_VKQA01000002.1"/>
</dbReference>
<accession>A0AAE3WKQ9</accession>
<dbReference type="Proteomes" id="UP001182042">
    <property type="component" value="Unassembled WGS sequence"/>
</dbReference>
<name>A0AAE3WKQ9_BACPU</name>
<dbReference type="AlphaFoldDB" id="A0AAE3WKQ9"/>
<evidence type="ECO:0000313" key="1">
    <source>
        <dbReference type="EMBL" id="MDR4250722.1"/>
    </source>
</evidence>
<organism evidence="1 2">
    <name type="scientific">Bacillus pumilus</name>
    <name type="common">Bacillus mesentericus</name>
    <dbReference type="NCBI Taxonomy" id="1408"/>
    <lineage>
        <taxon>Bacteria</taxon>
        <taxon>Bacillati</taxon>
        <taxon>Bacillota</taxon>
        <taxon>Bacilli</taxon>
        <taxon>Bacillales</taxon>
        <taxon>Bacillaceae</taxon>
        <taxon>Bacillus</taxon>
    </lineage>
</organism>
<proteinExistence type="predicted"/>
<reference evidence="1" key="1">
    <citation type="submission" date="2019-07" db="EMBL/GenBank/DDBJ databases">
        <title>Phylogenomic Reclassification of ATCC Bacillus Strains and Various Taxa within the Genus Bacillus.</title>
        <authorList>
            <person name="Riojas M.A."/>
            <person name="Frank A.M."/>
            <person name="Fenn S.L."/>
            <person name="King S."/>
            <person name="Brower S."/>
            <person name="Hazbon M.H."/>
        </authorList>
    </citation>
    <scope>NUCLEOTIDE SEQUENCE</scope>
    <source>
        <strain evidence="1">ATCC 27142</strain>
    </source>
</reference>
<dbReference type="EMBL" id="VKQA01000002">
    <property type="protein sequence ID" value="MDR4250722.1"/>
    <property type="molecule type" value="Genomic_DNA"/>
</dbReference>
<gene>
    <name evidence="1" type="ORF">FO508_10235</name>
</gene>
<evidence type="ECO:0008006" key="3">
    <source>
        <dbReference type="Google" id="ProtNLM"/>
    </source>
</evidence>
<protein>
    <recommendedName>
        <fullName evidence="3">Phage protein</fullName>
    </recommendedName>
</protein>
<comment type="caution">
    <text evidence="1">The sequence shown here is derived from an EMBL/GenBank/DDBJ whole genome shotgun (WGS) entry which is preliminary data.</text>
</comment>
<sequence>MAKYRKKPVVVEAVLFEDTLESITAIAEMTRDTTTQIDYGHDPITLRIPTLEGVMTAQVGDYIIRGFEGEFYPCKPEIFEKTYEKVEG</sequence>
<evidence type="ECO:0000313" key="2">
    <source>
        <dbReference type="Proteomes" id="UP001182042"/>
    </source>
</evidence>